<dbReference type="EMBL" id="QXGD01001641">
    <property type="protein sequence ID" value="KAE9201845.1"/>
    <property type="molecule type" value="Genomic_DNA"/>
</dbReference>
<sequence>MSTSVAAKRRMEALRLPSARVTCPTSRVVTGRTNGRSVRETTVISEQEDAPVAMGRNKVRPHHSPGFGRRKSKAHKGNCVIS</sequence>
<dbReference type="EMBL" id="QXGA01000957">
    <property type="protein sequence ID" value="KAE9134093.1"/>
    <property type="molecule type" value="Genomic_DNA"/>
</dbReference>
<evidence type="ECO:0000313" key="7">
    <source>
        <dbReference type="EMBL" id="KAE9201845.1"/>
    </source>
</evidence>
<dbReference type="Proteomes" id="UP000440367">
    <property type="component" value="Unassembled WGS sequence"/>
</dbReference>
<dbReference type="Proteomes" id="UP000433483">
    <property type="component" value="Unassembled WGS sequence"/>
</dbReference>
<evidence type="ECO:0000313" key="8">
    <source>
        <dbReference type="EMBL" id="KAE9293206.1"/>
    </source>
</evidence>
<dbReference type="Proteomes" id="UP000440732">
    <property type="component" value="Unassembled WGS sequence"/>
</dbReference>
<evidence type="ECO:0000313" key="12">
    <source>
        <dbReference type="Proteomes" id="UP000440367"/>
    </source>
</evidence>
<evidence type="ECO:0000313" key="9">
    <source>
        <dbReference type="Proteomes" id="UP000429523"/>
    </source>
</evidence>
<evidence type="ECO:0000313" key="5">
    <source>
        <dbReference type="EMBL" id="KAE9134093.1"/>
    </source>
</evidence>
<evidence type="ECO:0000313" key="14">
    <source>
        <dbReference type="Proteomes" id="UP000441208"/>
    </source>
</evidence>
<reference evidence="9 10" key="1">
    <citation type="submission" date="2018-08" db="EMBL/GenBank/DDBJ databases">
        <title>Genomic investigation of the strawberry pathogen Phytophthora fragariae indicates pathogenicity is determined by transcriptional variation in three key races.</title>
        <authorList>
            <person name="Adams T.M."/>
            <person name="Armitage A.D."/>
            <person name="Sobczyk M.K."/>
            <person name="Bates H.J."/>
            <person name="Dunwell J.M."/>
            <person name="Nellist C.F."/>
            <person name="Harrison R.J."/>
        </authorList>
    </citation>
    <scope>NUCLEOTIDE SEQUENCE [LARGE SCALE GENOMIC DNA]</scope>
    <source>
        <strain evidence="8 11">A4</strain>
        <strain evidence="7 12">BC-1</strain>
        <strain evidence="6 10">NOV-27</strain>
        <strain evidence="5 13">NOV-5</strain>
        <strain evidence="4 14">NOV-71</strain>
        <strain evidence="2 9">NOV-9</strain>
        <strain evidence="3 15">SCRP245</strain>
    </source>
</reference>
<accession>A0A6A3XFX9</accession>
<evidence type="ECO:0000313" key="13">
    <source>
        <dbReference type="Proteomes" id="UP000440732"/>
    </source>
</evidence>
<dbReference type="Proteomes" id="UP000441208">
    <property type="component" value="Unassembled WGS sequence"/>
</dbReference>
<dbReference type="Proteomes" id="UP000460718">
    <property type="component" value="Unassembled WGS sequence"/>
</dbReference>
<feature type="region of interest" description="Disordered" evidence="1">
    <location>
        <begin position="56"/>
        <end position="82"/>
    </location>
</feature>
<proteinExistence type="predicted"/>
<evidence type="ECO:0000313" key="11">
    <source>
        <dbReference type="Proteomes" id="UP000437068"/>
    </source>
</evidence>
<dbReference type="EMBL" id="QXGB01001015">
    <property type="protein sequence ID" value="KAE9198920.1"/>
    <property type="molecule type" value="Genomic_DNA"/>
</dbReference>
<dbReference type="EMBL" id="QXGE01001394">
    <property type="protein sequence ID" value="KAE9293206.1"/>
    <property type="molecule type" value="Genomic_DNA"/>
</dbReference>
<evidence type="ECO:0000313" key="4">
    <source>
        <dbReference type="EMBL" id="KAE9089859.1"/>
    </source>
</evidence>
<dbReference type="EMBL" id="QXFZ01001474">
    <property type="protein sequence ID" value="KAE9089859.1"/>
    <property type="molecule type" value="Genomic_DNA"/>
</dbReference>
<dbReference type="EMBL" id="QXFW01001440">
    <property type="protein sequence ID" value="KAE8990753.1"/>
    <property type="molecule type" value="Genomic_DNA"/>
</dbReference>
<name>A0A6A3XFX9_9STRA</name>
<evidence type="ECO:0000313" key="6">
    <source>
        <dbReference type="EMBL" id="KAE9198920.1"/>
    </source>
</evidence>
<protein>
    <submittedName>
        <fullName evidence="7">Uncharacterized protein</fullName>
    </submittedName>
</protein>
<evidence type="ECO:0000256" key="1">
    <source>
        <dbReference type="SAM" id="MobiDB-lite"/>
    </source>
</evidence>
<feature type="compositionally biased region" description="Basic residues" evidence="1">
    <location>
        <begin position="57"/>
        <end position="76"/>
    </location>
</feature>
<evidence type="ECO:0000313" key="10">
    <source>
        <dbReference type="Proteomes" id="UP000433483"/>
    </source>
</evidence>
<evidence type="ECO:0000313" key="2">
    <source>
        <dbReference type="EMBL" id="KAE8929585.1"/>
    </source>
</evidence>
<dbReference type="OrthoDB" id="10252009at2759"/>
<dbReference type="Proteomes" id="UP000437068">
    <property type="component" value="Unassembled WGS sequence"/>
</dbReference>
<dbReference type="AlphaFoldDB" id="A0A6A3XFX9"/>
<organism evidence="7 12">
    <name type="scientific">Phytophthora fragariae</name>
    <dbReference type="NCBI Taxonomy" id="53985"/>
    <lineage>
        <taxon>Eukaryota</taxon>
        <taxon>Sar</taxon>
        <taxon>Stramenopiles</taxon>
        <taxon>Oomycota</taxon>
        <taxon>Peronosporomycetes</taxon>
        <taxon>Peronosporales</taxon>
        <taxon>Peronosporaceae</taxon>
        <taxon>Phytophthora</taxon>
    </lineage>
</organism>
<comment type="caution">
    <text evidence="7">The sequence shown here is derived from an EMBL/GenBank/DDBJ whole genome shotgun (WGS) entry which is preliminary data.</text>
</comment>
<dbReference type="EMBL" id="QXGF01001496">
    <property type="protein sequence ID" value="KAE8929585.1"/>
    <property type="molecule type" value="Genomic_DNA"/>
</dbReference>
<dbReference type="Proteomes" id="UP000429523">
    <property type="component" value="Unassembled WGS sequence"/>
</dbReference>
<evidence type="ECO:0000313" key="15">
    <source>
        <dbReference type="Proteomes" id="UP000460718"/>
    </source>
</evidence>
<evidence type="ECO:0000313" key="3">
    <source>
        <dbReference type="EMBL" id="KAE8990753.1"/>
    </source>
</evidence>
<gene>
    <name evidence="8" type="ORF">PF001_g18364</name>
    <name evidence="7" type="ORF">PF002_g21413</name>
    <name evidence="6" type="ORF">PF005_g15951</name>
    <name evidence="5" type="ORF">PF006_g14897</name>
    <name evidence="4" type="ORF">PF007_g19455</name>
    <name evidence="2" type="ORF">PF009_g20304</name>
    <name evidence="3" type="ORF">PF011_g18219</name>
</gene>
<keyword evidence="10" id="KW-1185">Reference proteome</keyword>